<evidence type="ECO:0000313" key="2">
    <source>
        <dbReference type="Proteomes" id="UP000366065"/>
    </source>
</evidence>
<dbReference type="Proteomes" id="UP000366065">
    <property type="component" value="Unassembled WGS sequence"/>
</dbReference>
<accession>A0ABY6VVJ5</accession>
<sequence length="99" mass="11470">MTGNATFTEVPTHLTQQKRGEMMRVRNIKETVDGARYYRLVRTLPNGKRHQMQISFSAGEMRFRSFVAQRLWLLRAEMRDSTRAAAAPAPRSNMPQLVF</sequence>
<evidence type="ECO:0000313" key="1">
    <source>
        <dbReference type="EMBL" id="VVD89012.1"/>
    </source>
</evidence>
<reference evidence="1 2" key="1">
    <citation type="submission" date="2019-08" db="EMBL/GenBank/DDBJ databases">
        <authorList>
            <person name="Peeters C."/>
        </authorList>
    </citation>
    <scope>NUCLEOTIDE SEQUENCE [LARGE SCALE GENOMIC DNA]</scope>
    <source>
        <strain evidence="1 2">LMG 20602</strain>
    </source>
</reference>
<gene>
    <name evidence="1" type="ORF">PCA20602_01524</name>
</gene>
<keyword evidence="2" id="KW-1185">Reference proteome</keyword>
<proteinExistence type="predicted"/>
<organism evidence="1 2">
    <name type="scientific">Pandoraea capi</name>
    <dbReference type="NCBI Taxonomy" id="2508286"/>
    <lineage>
        <taxon>Bacteria</taxon>
        <taxon>Pseudomonadati</taxon>
        <taxon>Pseudomonadota</taxon>
        <taxon>Betaproteobacteria</taxon>
        <taxon>Burkholderiales</taxon>
        <taxon>Burkholderiaceae</taxon>
        <taxon>Pandoraea</taxon>
    </lineage>
</organism>
<dbReference type="EMBL" id="CABPRV010000003">
    <property type="protein sequence ID" value="VVD89012.1"/>
    <property type="molecule type" value="Genomic_DNA"/>
</dbReference>
<comment type="caution">
    <text evidence="1">The sequence shown here is derived from an EMBL/GenBank/DDBJ whole genome shotgun (WGS) entry which is preliminary data.</text>
</comment>
<protein>
    <submittedName>
        <fullName evidence="1">Uncharacterized protein</fullName>
    </submittedName>
</protein>
<name>A0ABY6VVJ5_9BURK</name>
<dbReference type="RefSeq" id="WP_069340523.1">
    <property type="nucleotide sequence ID" value="NZ_CABPRV010000003.1"/>
</dbReference>